<dbReference type="Gramene" id="C.cajan_04699.t">
    <property type="protein sequence ID" value="C.cajan_04699.t.cds1"/>
    <property type="gene ID" value="C.cajan_04699"/>
</dbReference>
<evidence type="ECO:0000313" key="2">
    <source>
        <dbReference type="Proteomes" id="UP000075243"/>
    </source>
</evidence>
<proteinExistence type="predicted"/>
<evidence type="ECO:0000313" key="1">
    <source>
        <dbReference type="EMBL" id="KYP72232.1"/>
    </source>
</evidence>
<dbReference type="EMBL" id="CM003604">
    <property type="protein sequence ID" value="KYP72232.1"/>
    <property type="molecule type" value="Genomic_DNA"/>
</dbReference>
<organism evidence="1 2">
    <name type="scientific">Cajanus cajan</name>
    <name type="common">Pigeon pea</name>
    <name type="synonym">Cajanus indicus</name>
    <dbReference type="NCBI Taxonomy" id="3821"/>
    <lineage>
        <taxon>Eukaryota</taxon>
        <taxon>Viridiplantae</taxon>
        <taxon>Streptophyta</taxon>
        <taxon>Embryophyta</taxon>
        <taxon>Tracheophyta</taxon>
        <taxon>Spermatophyta</taxon>
        <taxon>Magnoliopsida</taxon>
        <taxon>eudicotyledons</taxon>
        <taxon>Gunneridae</taxon>
        <taxon>Pentapetalae</taxon>
        <taxon>rosids</taxon>
        <taxon>fabids</taxon>
        <taxon>Fabales</taxon>
        <taxon>Fabaceae</taxon>
        <taxon>Papilionoideae</taxon>
        <taxon>50 kb inversion clade</taxon>
        <taxon>NPAAA clade</taxon>
        <taxon>indigoferoid/millettioid clade</taxon>
        <taxon>Phaseoleae</taxon>
        <taxon>Cajanus</taxon>
    </lineage>
</organism>
<reference evidence="1 2" key="1">
    <citation type="journal article" date="2012" name="Nat. Biotechnol.">
        <title>Draft genome sequence of pigeonpea (Cajanus cajan), an orphan legume crop of resource-poor farmers.</title>
        <authorList>
            <person name="Varshney R.K."/>
            <person name="Chen W."/>
            <person name="Li Y."/>
            <person name="Bharti A.K."/>
            <person name="Saxena R.K."/>
            <person name="Schlueter J.A."/>
            <person name="Donoghue M.T."/>
            <person name="Azam S."/>
            <person name="Fan G."/>
            <person name="Whaley A.M."/>
            <person name="Farmer A.D."/>
            <person name="Sheridan J."/>
            <person name="Iwata A."/>
            <person name="Tuteja R."/>
            <person name="Penmetsa R.V."/>
            <person name="Wu W."/>
            <person name="Upadhyaya H.D."/>
            <person name="Yang S.P."/>
            <person name="Shah T."/>
            <person name="Saxena K.B."/>
            <person name="Michael T."/>
            <person name="McCombie W.R."/>
            <person name="Yang B."/>
            <person name="Zhang G."/>
            <person name="Yang H."/>
            <person name="Wang J."/>
            <person name="Spillane C."/>
            <person name="Cook D.R."/>
            <person name="May G.D."/>
            <person name="Xu X."/>
            <person name="Jackson S.A."/>
        </authorList>
    </citation>
    <scope>NUCLEOTIDE SEQUENCE [LARGE SCALE GENOMIC DNA]</scope>
    <source>
        <strain evidence="2">cv. Asha</strain>
    </source>
</reference>
<dbReference type="Proteomes" id="UP000075243">
    <property type="component" value="Chromosome 2"/>
</dbReference>
<name>A0A151TYS9_CAJCA</name>
<dbReference type="AlphaFoldDB" id="A0A151TYS9"/>
<keyword evidence="2" id="KW-1185">Reference proteome</keyword>
<gene>
    <name evidence="1" type="ORF">KK1_004819</name>
</gene>
<dbReference type="STRING" id="3821.A0A151TYS9"/>
<accession>A0A151TYS9</accession>
<sequence>MGDRNTRYFHGTTVIRRRRNKVERLLNDQALWVMQQEELEAMVTEYYKHLFLESGDHNNLCLQNAFPSLGTAELEVIGRPISDEEILQAIKRMGSFKALGPDGL</sequence>
<protein>
    <submittedName>
        <fullName evidence="1">Uncharacterized protein</fullName>
    </submittedName>
</protein>